<accession>A0A645EDL4</accession>
<dbReference type="AlphaFoldDB" id="A0A645EDL4"/>
<protein>
    <submittedName>
        <fullName evidence="1">Uncharacterized protein</fullName>
    </submittedName>
</protein>
<dbReference type="EMBL" id="VSSQ01045322">
    <property type="protein sequence ID" value="MPM99218.1"/>
    <property type="molecule type" value="Genomic_DNA"/>
</dbReference>
<sequence>MAYLDRRPACAAARSDAASHADVVIGQLTAGEDTVQEDIALAAPVPEVQGRAVSHIRHARRRISAGGDTLKCGPGIKWRPLRLISPLCRHYRRQSVYTFHDAPPYYIVSYI</sequence>
<name>A0A645EDL4_9ZZZZ</name>
<comment type="caution">
    <text evidence="1">The sequence shown here is derived from an EMBL/GenBank/DDBJ whole genome shotgun (WGS) entry which is preliminary data.</text>
</comment>
<evidence type="ECO:0000313" key="1">
    <source>
        <dbReference type="EMBL" id="MPM99218.1"/>
    </source>
</evidence>
<proteinExistence type="predicted"/>
<organism evidence="1">
    <name type="scientific">bioreactor metagenome</name>
    <dbReference type="NCBI Taxonomy" id="1076179"/>
    <lineage>
        <taxon>unclassified sequences</taxon>
        <taxon>metagenomes</taxon>
        <taxon>ecological metagenomes</taxon>
    </lineage>
</organism>
<reference evidence="1" key="1">
    <citation type="submission" date="2019-08" db="EMBL/GenBank/DDBJ databases">
        <authorList>
            <person name="Kucharzyk K."/>
            <person name="Murdoch R.W."/>
            <person name="Higgins S."/>
            <person name="Loffler F."/>
        </authorList>
    </citation>
    <scope>NUCLEOTIDE SEQUENCE</scope>
</reference>
<gene>
    <name evidence="1" type="ORF">SDC9_146409</name>
</gene>